<reference evidence="3" key="1">
    <citation type="submission" date="2021-01" db="UniProtKB">
        <authorList>
            <consortium name="EnsemblMetazoa"/>
        </authorList>
    </citation>
    <scope>IDENTIFICATION</scope>
</reference>
<dbReference type="FunFam" id="1.10.472.10:FF:000006">
    <property type="entry name" value="Cyclin I"/>
    <property type="match status" value="1"/>
</dbReference>
<dbReference type="InterPro" id="IPR013763">
    <property type="entry name" value="Cyclin-like_dom"/>
</dbReference>
<dbReference type="InterPro" id="IPR036915">
    <property type="entry name" value="Cyclin-like_sf"/>
</dbReference>
<dbReference type="InterPro" id="IPR006671">
    <property type="entry name" value="Cyclin_N"/>
</dbReference>
<dbReference type="SMART" id="SM00385">
    <property type="entry name" value="CYCLIN"/>
    <property type="match status" value="1"/>
</dbReference>
<evidence type="ECO:0000259" key="2">
    <source>
        <dbReference type="SMART" id="SM00385"/>
    </source>
</evidence>
<dbReference type="OrthoDB" id="769138at2759"/>
<evidence type="ECO:0000313" key="3">
    <source>
        <dbReference type="EnsemblMetazoa" id="CLYHEMP006239.1"/>
    </source>
</evidence>
<keyword evidence="1" id="KW-0195">Cyclin</keyword>
<comment type="similarity">
    <text evidence="1">Belongs to the cyclin family.</text>
</comment>
<dbReference type="GeneID" id="136813448"/>
<evidence type="ECO:0000256" key="1">
    <source>
        <dbReference type="RuleBase" id="RU000383"/>
    </source>
</evidence>
<protein>
    <recommendedName>
        <fullName evidence="2">Cyclin-like domain-containing protein</fullName>
    </recommendedName>
</protein>
<accession>A0A7M5V534</accession>
<dbReference type="Proteomes" id="UP000594262">
    <property type="component" value="Unplaced"/>
</dbReference>
<keyword evidence="4" id="KW-1185">Reference proteome</keyword>
<dbReference type="SUPFAM" id="SSF47954">
    <property type="entry name" value="Cyclin-like"/>
    <property type="match status" value="1"/>
</dbReference>
<dbReference type="AlphaFoldDB" id="A0A7M5V534"/>
<dbReference type="Gene3D" id="1.10.472.10">
    <property type="entry name" value="Cyclin-like"/>
    <property type="match status" value="2"/>
</dbReference>
<dbReference type="Pfam" id="PF00134">
    <property type="entry name" value="Cyclin_N"/>
    <property type="match status" value="1"/>
</dbReference>
<name>A0A7M5V534_9CNID</name>
<feature type="domain" description="Cyclin-like" evidence="2">
    <location>
        <begin position="48"/>
        <end position="134"/>
    </location>
</feature>
<proteinExistence type="inferred from homology"/>
<sequence length="355" mass="41131">MLDKLCRDPSHLERLLKIRLAEEKELKLLDWLKLDQYQDVEEWKEILRSLLKLNQKCLFQSETFVLAVHILDDFLGFVKVHGKYLNCAAYASYYSACKLLEEDEFVPELSTFVELIGHKFTTNDITRMEKIILEKTEWNMNHVTICNFLDIYYSLVCGKYFKTLFGSDSLAYSIYRNLAAQGVQCITYVSLINFKGSIKALALLSCTLEKITSRWFSYIEEICQMGKIQIQDVLECRDVIKTVLFGQQKKLKPPRNKKFLKRQMILTPRRQLLSPIDEIPQQESDKLLSSNEPSDSESMKCLFNEELARLRQISLDDIPLPSPSKRRKLNSCSLESKLSHGFNGLLTSPVKTLSV</sequence>
<dbReference type="RefSeq" id="XP_066926070.1">
    <property type="nucleotide sequence ID" value="XM_067069969.1"/>
</dbReference>
<dbReference type="PANTHER" id="PTHR10177">
    <property type="entry name" value="CYCLINS"/>
    <property type="match status" value="1"/>
</dbReference>
<evidence type="ECO:0000313" key="4">
    <source>
        <dbReference type="Proteomes" id="UP000594262"/>
    </source>
</evidence>
<organism evidence="3 4">
    <name type="scientific">Clytia hemisphaerica</name>
    <dbReference type="NCBI Taxonomy" id="252671"/>
    <lineage>
        <taxon>Eukaryota</taxon>
        <taxon>Metazoa</taxon>
        <taxon>Cnidaria</taxon>
        <taxon>Hydrozoa</taxon>
        <taxon>Hydroidolina</taxon>
        <taxon>Leptothecata</taxon>
        <taxon>Obeliida</taxon>
        <taxon>Clytiidae</taxon>
        <taxon>Clytia</taxon>
    </lineage>
</organism>
<dbReference type="InterPro" id="IPR039361">
    <property type="entry name" value="Cyclin"/>
</dbReference>
<dbReference type="EnsemblMetazoa" id="CLYHEMT006239.1">
    <property type="protein sequence ID" value="CLYHEMP006239.1"/>
    <property type="gene ID" value="CLYHEMG006239"/>
</dbReference>